<dbReference type="InterPro" id="IPR011604">
    <property type="entry name" value="PDDEXK-like_dom_sf"/>
</dbReference>
<dbReference type="InterPro" id="IPR013343">
    <property type="entry name" value="CRISPR-assoc_prot_Cas4"/>
</dbReference>
<keyword evidence="5" id="KW-0540">Nuclease</keyword>
<protein>
    <recommendedName>
        <fullName evidence="4">CRISPR-associated exonuclease Cas4</fullName>
        <ecNumber evidence="3">3.1.12.1</ecNumber>
    </recommendedName>
</protein>
<dbReference type="NCBIfam" id="TIGR00372">
    <property type="entry name" value="cas4"/>
    <property type="match status" value="1"/>
</dbReference>
<keyword evidence="8 15" id="KW-0269">Exonuclease</keyword>
<reference evidence="15" key="1">
    <citation type="submission" date="2018-06" db="EMBL/GenBank/DDBJ databases">
        <authorList>
            <person name="Zhirakovskaya E."/>
        </authorList>
    </citation>
    <scope>NUCLEOTIDE SEQUENCE</scope>
</reference>
<comment type="cofactor">
    <cofactor evidence="1">
        <name>[4Fe-4S] cluster</name>
        <dbReference type="ChEBI" id="CHEBI:49883"/>
    </cofactor>
</comment>
<dbReference type="EMBL" id="UOFW01000095">
    <property type="protein sequence ID" value="VAX04520.1"/>
    <property type="molecule type" value="Genomic_DNA"/>
</dbReference>
<keyword evidence="6" id="KW-0479">Metal-binding</keyword>
<dbReference type="GO" id="GO:0046872">
    <property type="term" value="F:metal ion binding"/>
    <property type="evidence" value="ECO:0007669"/>
    <property type="project" value="UniProtKB-KW"/>
</dbReference>
<dbReference type="PANTHER" id="PTHR36531">
    <property type="entry name" value="CRISPR-ASSOCIATED EXONUCLEASE CAS4"/>
    <property type="match status" value="1"/>
</dbReference>
<evidence type="ECO:0000256" key="2">
    <source>
        <dbReference type="ARBA" id="ARBA00009189"/>
    </source>
</evidence>
<dbReference type="AlphaFoldDB" id="A0A3B1B2J2"/>
<dbReference type="GO" id="GO:0051536">
    <property type="term" value="F:iron-sulfur cluster binding"/>
    <property type="evidence" value="ECO:0007669"/>
    <property type="project" value="UniProtKB-KW"/>
</dbReference>
<evidence type="ECO:0000256" key="11">
    <source>
        <dbReference type="ARBA" id="ARBA00023118"/>
    </source>
</evidence>
<dbReference type="EC" id="3.1.12.1" evidence="3"/>
<name>A0A3B1B2J2_9ZZZZ</name>
<dbReference type="PANTHER" id="PTHR36531:SF6">
    <property type="entry name" value="DNA REPLICATION ATP-DEPENDENT HELICASE_NUCLEASE DNA2"/>
    <property type="match status" value="1"/>
</dbReference>
<evidence type="ECO:0000256" key="9">
    <source>
        <dbReference type="ARBA" id="ARBA00023004"/>
    </source>
</evidence>
<dbReference type="GO" id="GO:0051607">
    <property type="term" value="P:defense response to virus"/>
    <property type="evidence" value="ECO:0007669"/>
    <property type="project" value="UniProtKB-KW"/>
</dbReference>
<evidence type="ECO:0000256" key="12">
    <source>
        <dbReference type="ARBA" id="ARBA00023211"/>
    </source>
</evidence>
<evidence type="ECO:0000256" key="1">
    <source>
        <dbReference type="ARBA" id="ARBA00001966"/>
    </source>
</evidence>
<dbReference type="CDD" id="cd09637">
    <property type="entry name" value="Cas4_I-A_I-B_I-C_I-D_II-B"/>
    <property type="match status" value="1"/>
</dbReference>
<dbReference type="GO" id="GO:0004527">
    <property type="term" value="F:exonuclease activity"/>
    <property type="evidence" value="ECO:0007669"/>
    <property type="project" value="UniProtKB-KW"/>
</dbReference>
<dbReference type="Gene3D" id="3.90.320.10">
    <property type="match status" value="1"/>
</dbReference>
<dbReference type="InterPro" id="IPR022765">
    <property type="entry name" value="Dna2/Cas4_DUF83"/>
</dbReference>
<evidence type="ECO:0000256" key="4">
    <source>
        <dbReference type="ARBA" id="ARBA00020049"/>
    </source>
</evidence>
<organism evidence="15">
    <name type="scientific">hydrothermal vent metagenome</name>
    <dbReference type="NCBI Taxonomy" id="652676"/>
    <lineage>
        <taxon>unclassified sequences</taxon>
        <taxon>metagenomes</taxon>
        <taxon>ecological metagenomes</taxon>
    </lineage>
</organism>
<comment type="catalytic activity">
    <reaction evidence="13">
        <text>exonucleolytic cleavage in the 5'- to 3'-direction to yield nucleoside 3'-phosphates.</text>
        <dbReference type="EC" id="3.1.12.1"/>
    </reaction>
</comment>
<evidence type="ECO:0000256" key="8">
    <source>
        <dbReference type="ARBA" id="ARBA00022839"/>
    </source>
</evidence>
<keyword evidence="9" id="KW-0408">Iron</keyword>
<dbReference type="InterPro" id="IPR051827">
    <property type="entry name" value="Cas4_exonuclease"/>
</dbReference>
<evidence type="ECO:0000256" key="3">
    <source>
        <dbReference type="ARBA" id="ARBA00012768"/>
    </source>
</evidence>
<proteinExistence type="inferred from homology"/>
<keyword evidence="10" id="KW-0411">Iron-sulfur</keyword>
<evidence type="ECO:0000256" key="7">
    <source>
        <dbReference type="ARBA" id="ARBA00022801"/>
    </source>
</evidence>
<sequence length="214" mass="24631">MSNDTQTIMLSALQHYAYCPRQFALIHVEQAWSDNRFTAEGNILHERVDSGAAEQRKGTRYERSVMLKSQRYGLTGKMDLLEIEQSDPLKYLPVEYKRGKPKIEDWDRVQVCAQALCIEEMRETNVTEGAIWYWEVRRRENVQIDEALRATTMAAIEAAHAILASGKTPPPTDKAKRCRACSLVDLCEPDLFRRDHSNAYVEEIFSGIDKEFID</sequence>
<evidence type="ECO:0000256" key="6">
    <source>
        <dbReference type="ARBA" id="ARBA00022723"/>
    </source>
</evidence>
<keyword evidence="12" id="KW-0464">Manganese</keyword>
<gene>
    <name evidence="15" type="ORF">MNBD_ALPHA03-1419</name>
</gene>
<accession>A0A3B1B2J2</accession>
<evidence type="ECO:0000256" key="13">
    <source>
        <dbReference type="ARBA" id="ARBA00033996"/>
    </source>
</evidence>
<keyword evidence="11" id="KW-0051">Antiviral defense</keyword>
<feature type="domain" description="DUF83" evidence="14">
    <location>
        <begin position="11"/>
        <end position="187"/>
    </location>
</feature>
<evidence type="ECO:0000256" key="10">
    <source>
        <dbReference type="ARBA" id="ARBA00023014"/>
    </source>
</evidence>
<dbReference type="Pfam" id="PF01930">
    <property type="entry name" value="Cas_Cas4"/>
    <property type="match status" value="1"/>
</dbReference>
<evidence type="ECO:0000256" key="5">
    <source>
        <dbReference type="ARBA" id="ARBA00022722"/>
    </source>
</evidence>
<evidence type="ECO:0000313" key="15">
    <source>
        <dbReference type="EMBL" id="VAX04520.1"/>
    </source>
</evidence>
<keyword evidence="7" id="KW-0378">Hydrolase</keyword>
<comment type="similarity">
    <text evidence="2">Belongs to the CRISPR-associated exonuclease Cas4 family.</text>
</comment>
<evidence type="ECO:0000259" key="14">
    <source>
        <dbReference type="Pfam" id="PF01930"/>
    </source>
</evidence>